<evidence type="ECO:0000259" key="5">
    <source>
        <dbReference type="PROSITE" id="PS51820"/>
    </source>
</evidence>
<dbReference type="SMART" id="SM00758">
    <property type="entry name" value="PA14"/>
    <property type="match status" value="1"/>
</dbReference>
<dbReference type="Pfam" id="PF07691">
    <property type="entry name" value="PA14"/>
    <property type="match status" value="1"/>
</dbReference>
<feature type="chain" id="PRO_5045866283" evidence="4">
    <location>
        <begin position="20"/>
        <end position="881"/>
    </location>
</feature>
<keyword evidence="7" id="KW-1185">Reference proteome</keyword>
<evidence type="ECO:0000313" key="7">
    <source>
        <dbReference type="Proteomes" id="UP000620550"/>
    </source>
</evidence>
<feature type="signal peptide" evidence="4">
    <location>
        <begin position="1"/>
        <end position="19"/>
    </location>
</feature>
<dbReference type="Pfam" id="PF01915">
    <property type="entry name" value="Glyco_hydro_3_C"/>
    <property type="match status" value="1"/>
</dbReference>
<dbReference type="SUPFAM" id="SSF51445">
    <property type="entry name" value="(Trans)glycosidases"/>
    <property type="match status" value="1"/>
</dbReference>
<protein>
    <submittedName>
        <fullName evidence="6">Beta-glucosidase</fullName>
    </submittedName>
</protein>
<dbReference type="EMBL" id="BNAF01000006">
    <property type="protein sequence ID" value="GHE35336.1"/>
    <property type="molecule type" value="Genomic_DNA"/>
</dbReference>
<name>A0ABQ3HUB6_9SPHI</name>
<dbReference type="InterPro" id="IPR013783">
    <property type="entry name" value="Ig-like_fold"/>
</dbReference>
<keyword evidence="2 4" id="KW-0732">Signal</keyword>
<dbReference type="InterPro" id="IPR026891">
    <property type="entry name" value="Fn3-like"/>
</dbReference>
<dbReference type="InterPro" id="IPR001764">
    <property type="entry name" value="Glyco_hydro_3_N"/>
</dbReference>
<evidence type="ECO:0000256" key="1">
    <source>
        <dbReference type="ARBA" id="ARBA00005336"/>
    </source>
</evidence>
<dbReference type="InterPro" id="IPR036962">
    <property type="entry name" value="Glyco_hydro_3_N_sf"/>
</dbReference>
<keyword evidence="3" id="KW-0378">Hydrolase</keyword>
<dbReference type="Gene3D" id="2.60.40.10">
    <property type="entry name" value="Immunoglobulins"/>
    <property type="match status" value="1"/>
</dbReference>
<dbReference type="SUPFAM" id="SSF52279">
    <property type="entry name" value="Beta-D-glucan exohydrolase, C-terminal domain"/>
    <property type="match status" value="1"/>
</dbReference>
<feature type="domain" description="PA14" evidence="5">
    <location>
        <begin position="463"/>
        <end position="605"/>
    </location>
</feature>
<dbReference type="InterPro" id="IPR002772">
    <property type="entry name" value="Glyco_hydro_3_C"/>
</dbReference>
<evidence type="ECO:0000256" key="2">
    <source>
        <dbReference type="ARBA" id="ARBA00022729"/>
    </source>
</evidence>
<proteinExistence type="inferred from homology"/>
<evidence type="ECO:0000256" key="4">
    <source>
        <dbReference type="SAM" id="SignalP"/>
    </source>
</evidence>
<dbReference type="Gene3D" id="3.40.50.1700">
    <property type="entry name" value="Glycoside hydrolase family 3 C-terminal domain"/>
    <property type="match status" value="2"/>
</dbReference>
<dbReference type="PANTHER" id="PTHR42721:SF3">
    <property type="entry name" value="BETA-D-XYLOSIDASE 5-RELATED"/>
    <property type="match status" value="1"/>
</dbReference>
<dbReference type="Pfam" id="PF00933">
    <property type="entry name" value="Glyco_hydro_3"/>
    <property type="match status" value="1"/>
</dbReference>
<evidence type="ECO:0000256" key="3">
    <source>
        <dbReference type="ARBA" id="ARBA00022801"/>
    </source>
</evidence>
<dbReference type="PROSITE" id="PS51820">
    <property type="entry name" value="PA14"/>
    <property type="match status" value="1"/>
</dbReference>
<sequence>MKLSMKYLFLALTALTFFASCQSTKTVKYPFRDPDLPLEKRIDNLVSLLSLDEKVGLMMNSSKAVPRLEIPAYDWWNEALHGVARAGKATVFPQAIGMAATWNTEKHYETFNIISDEARAKYNEAIAADERGRYYGLSFWTPNINIFRDPRWGRGQETYGEDPYLTTQFGLATVKGLQGDDSTYFKTHACAKHYAVHSGPEWNRHSYDAVVSERDLWETYLPAFKALVQKGNVQEVMCAYNAFEGKPCCGSDKLLQQILRDDWGFDGMVVSDCWAINDFYEKDHHQTHETPEDAVTAAVIATTDLECGTAYEHLIAAVKANLISEAQIDVSLRRVLRGWFQLGMFDPPENSPWHDLSYDIVASDKHRQQALDVARQSMTLLKNDRQTLPLRKDLKRIAVVGANATDSLMLWGNYNGTPVSTVTILDGIRQKVPGTEVIFERGSDLVDPWVKTSLYDSFIAKENGKKGLEVAFYNNNSLEGDPVLTTINGLGIEYSNRGGTALAQGVHMEHTSTRISGIFVAPYTGEVVFKANAYDGYVLKIDGKEVARKQGESAIQGEEYVIKVERGKSYPIIMEHRQMGKINIIGLSVYRKERAEFSKLTARLKDVDAIIYVGGLSPQLEGEEMYVDFDGFRGGDRTAIDLPEVQRALLAALRKTGKPVTFVLCTGSSLALAQDESNYDALLCAWYAGEKAGIAVADVLFGDYNPAGRLPVTFYKSLDQLDNALTKDDSSRQGFENYDMQGRTYRYMKDKPLYAFGHGLSFSKFRYDKPLKVPVQIDGKNGLEIVLPVENSSAVDGEEVVQVYVRRNDDPNAPNKSLQAFQRVAVAAGQKEQVKLSIGAEAFMFYDRSKRGLTLKPGNYTLLYGGTSDEGNLKSVSVQVL</sequence>
<dbReference type="InterPro" id="IPR036881">
    <property type="entry name" value="Glyco_hydro_3_C_sf"/>
</dbReference>
<dbReference type="InterPro" id="IPR011658">
    <property type="entry name" value="PA14_dom"/>
</dbReference>
<dbReference type="InterPro" id="IPR017853">
    <property type="entry name" value="GH"/>
</dbReference>
<dbReference type="PROSITE" id="PS51257">
    <property type="entry name" value="PROKAR_LIPOPROTEIN"/>
    <property type="match status" value="1"/>
</dbReference>
<comment type="similarity">
    <text evidence="1">Belongs to the glycosyl hydrolase 3 family.</text>
</comment>
<dbReference type="Pfam" id="PF14310">
    <property type="entry name" value="Fn3-like"/>
    <property type="match status" value="1"/>
</dbReference>
<dbReference type="Proteomes" id="UP000620550">
    <property type="component" value="Unassembled WGS sequence"/>
</dbReference>
<dbReference type="InterPro" id="IPR037524">
    <property type="entry name" value="PA14/GLEYA"/>
</dbReference>
<reference evidence="7" key="1">
    <citation type="journal article" date="2019" name="Int. J. Syst. Evol. Microbiol.">
        <title>The Global Catalogue of Microorganisms (GCM) 10K type strain sequencing project: providing services to taxonomists for standard genome sequencing and annotation.</title>
        <authorList>
            <consortium name="The Broad Institute Genomics Platform"/>
            <consortium name="The Broad Institute Genome Sequencing Center for Infectious Disease"/>
            <person name="Wu L."/>
            <person name="Ma J."/>
        </authorList>
    </citation>
    <scope>NUCLEOTIDE SEQUENCE [LARGE SCALE GENOMIC DNA]</scope>
    <source>
        <strain evidence="7">CGMCC 1.12966</strain>
    </source>
</reference>
<organism evidence="6 7">
    <name type="scientific">Sphingobacterium griseoflavum</name>
    <dbReference type="NCBI Taxonomy" id="1474952"/>
    <lineage>
        <taxon>Bacteria</taxon>
        <taxon>Pseudomonadati</taxon>
        <taxon>Bacteroidota</taxon>
        <taxon>Sphingobacteriia</taxon>
        <taxon>Sphingobacteriales</taxon>
        <taxon>Sphingobacteriaceae</taxon>
        <taxon>Sphingobacterium</taxon>
    </lineage>
</organism>
<dbReference type="PANTHER" id="PTHR42721">
    <property type="entry name" value="SUGAR HYDROLASE-RELATED"/>
    <property type="match status" value="1"/>
</dbReference>
<dbReference type="SMART" id="SM01217">
    <property type="entry name" value="Fn3_like"/>
    <property type="match status" value="1"/>
</dbReference>
<evidence type="ECO:0000313" key="6">
    <source>
        <dbReference type="EMBL" id="GHE35336.1"/>
    </source>
</evidence>
<dbReference type="Gene3D" id="3.20.20.300">
    <property type="entry name" value="Glycoside hydrolase, family 3, N-terminal domain"/>
    <property type="match status" value="1"/>
</dbReference>
<dbReference type="RefSeq" id="WP_229826483.1">
    <property type="nucleotide sequence ID" value="NZ_BNAF01000006.1"/>
</dbReference>
<accession>A0ABQ3HUB6</accession>
<comment type="caution">
    <text evidence="6">The sequence shown here is derived from an EMBL/GenBank/DDBJ whole genome shotgun (WGS) entry which is preliminary data.</text>
</comment>
<dbReference type="PRINTS" id="PR00133">
    <property type="entry name" value="GLHYDRLASE3"/>
</dbReference>
<gene>
    <name evidence="6" type="ORF">GCM10017764_18260</name>
</gene>
<dbReference type="InterPro" id="IPR044993">
    <property type="entry name" value="BXL"/>
</dbReference>
<dbReference type="SUPFAM" id="SSF56988">
    <property type="entry name" value="Anthrax protective antigen"/>
    <property type="match status" value="1"/>
</dbReference>